<evidence type="ECO:0000313" key="7">
    <source>
        <dbReference type="Proteomes" id="UP000199598"/>
    </source>
</evidence>
<keyword evidence="3" id="KW-0378">Hydrolase</keyword>
<evidence type="ECO:0000256" key="4">
    <source>
        <dbReference type="ARBA" id="ARBA00022807"/>
    </source>
</evidence>
<dbReference type="InterPro" id="IPR000064">
    <property type="entry name" value="NLP_P60_dom"/>
</dbReference>
<evidence type="ECO:0000256" key="1">
    <source>
        <dbReference type="ARBA" id="ARBA00007074"/>
    </source>
</evidence>
<protein>
    <submittedName>
        <fullName evidence="6">Phage cell wall peptidase, NlpC/P60 family</fullName>
    </submittedName>
</protein>
<comment type="similarity">
    <text evidence="1">Belongs to the peptidase C40 family.</text>
</comment>
<keyword evidence="4" id="KW-0788">Thiol protease</keyword>
<organism evidence="6 7">
    <name type="scientific">Pseudovibrio ascidiaceicola</name>
    <dbReference type="NCBI Taxonomy" id="285279"/>
    <lineage>
        <taxon>Bacteria</taxon>
        <taxon>Pseudomonadati</taxon>
        <taxon>Pseudomonadota</taxon>
        <taxon>Alphaproteobacteria</taxon>
        <taxon>Hyphomicrobiales</taxon>
        <taxon>Stappiaceae</taxon>
        <taxon>Pseudovibrio</taxon>
    </lineage>
</organism>
<dbReference type="RefSeq" id="WP_093522070.1">
    <property type="nucleotide sequence ID" value="NZ_FOSK01000011.1"/>
</dbReference>
<evidence type="ECO:0000313" key="6">
    <source>
        <dbReference type="EMBL" id="SFK91027.1"/>
    </source>
</evidence>
<comment type="caution">
    <text evidence="6">The sequence shown here is derived from an EMBL/GenBank/DDBJ whole genome shotgun (WGS) entry which is preliminary data.</text>
</comment>
<evidence type="ECO:0000256" key="3">
    <source>
        <dbReference type="ARBA" id="ARBA00022801"/>
    </source>
</evidence>
<dbReference type="InterPro" id="IPR038765">
    <property type="entry name" value="Papain-like_cys_pep_sf"/>
</dbReference>
<accession>A0A1I4DF08</accession>
<dbReference type="PROSITE" id="PS51935">
    <property type="entry name" value="NLPC_P60"/>
    <property type="match status" value="1"/>
</dbReference>
<dbReference type="Proteomes" id="UP000199598">
    <property type="component" value="Unassembled WGS sequence"/>
</dbReference>
<dbReference type="InterPro" id="IPR011929">
    <property type="entry name" value="Phage_pept_NlpC/P60"/>
</dbReference>
<name>A0A1I4DF08_9HYPH</name>
<proteinExistence type="inferred from homology"/>
<dbReference type="Gene3D" id="3.90.1720.10">
    <property type="entry name" value="endopeptidase domain like (from Nostoc punctiforme)"/>
    <property type="match status" value="1"/>
</dbReference>
<evidence type="ECO:0000256" key="2">
    <source>
        <dbReference type="ARBA" id="ARBA00022670"/>
    </source>
</evidence>
<gene>
    <name evidence="6" type="ORF">SAMN04488518_111114</name>
</gene>
<keyword evidence="2" id="KW-0645">Protease</keyword>
<reference evidence="6 7" key="1">
    <citation type="submission" date="2016-10" db="EMBL/GenBank/DDBJ databases">
        <authorList>
            <person name="Varghese N."/>
            <person name="Submissions S."/>
        </authorList>
    </citation>
    <scope>NUCLEOTIDE SEQUENCE [LARGE SCALE GENOMIC DNA]</scope>
    <source>
        <strain evidence="6 7">DSM 16392</strain>
    </source>
</reference>
<feature type="domain" description="NlpC/P60" evidence="5">
    <location>
        <begin position="2"/>
        <end position="143"/>
    </location>
</feature>
<dbReference type="EMBL" id="FOSK01000011">
    <property type="protein sequence ID" value="SFK91027.1"/>
    <property type="molecule type" value="Genomic_DNA"/>
</dbReference>
<keyword evidence="7" id="KW-1185">Reference proteome</keyword>
<sequence>MQQSPHTLLREAHSWVGTPYQHQATTKGAGCDCLGFIRGLYRFLHYTEPPIPTSYAPEWAELKGEDQLLNAAHQYLHEMQGLLQKPKPAEVILFRWVPQVPCKHLGFMTSKDHFIHAYEAVGVVESPLVPMWRNKIAGRFSFFSSE</sequence>
<dbReference type="NCBIfam" id="TIGR02219">
    <property type="entry name" value="phage_NlpC_fam"/>
    <property type="match status" value="1"/>
</dbReference>
<dbReference type="SUPFAM" id="SSF54001">
    <property type="entry name" value="Cysteine proteinases"/>
    <property type="match status" value="1"/>
</dbReference>
<evidence type="ECO:0000259" key="5">
    <source>
        <dbReference type="PROSITE" id="PS51935"/>
    </source>
</evidence>